<feature type="non-terminal residue" evidence="2">
    <location>
        <position position="482"/>
    </location>
</feature>
<name>A0A6J4JXB4_9BACT</name>
<feature type="compositionally biased region" description="Basic residues" evidence="1">
    <location>
        <begin position="1"/>
        <end position="16"/>
    </location>
</feature>
<dbReference type="EMBL" id="CADCTU010000010">
    <property type="protein sequence ID" value="CAA9289898.1"/>
    <property type="molecule type" value="Genomic_DNA"/>
</dbReference>
<sequence length="482" mass="51038">SGRRARAPRGRARRARASPGTPPWRRRCLAPRARGRVPLARVQSIDRHRVVAVAQRLLRGRGICPRPVAPHPTRGDGPERRPGGAPRAARGGQSGAGPIREPTRDHAREPRVGVGRRERDRRGPPRVLQPRAPHLRRGVRAPDDRRGGGAHHRDVPPRGVRRARAARRGAEPPRAVRAGAGAPAPALRVARDALHLGAEQVVAAGAAPVRPAGRHVGGGGALAGRDPHARGAEPGGGGAPGAGRGAARGGVRVLREERPRGDDAAHGDRGAAGGRDARGDGRAHGRGGLLAVPGVRRLDRQHRGAGPRQGHARGAARRPRRLHAPDDHARRPRGPGLARGGGGARRLQAPQGAHGDRAGRVRRDGGAGHDGRPARRDRGRDPGRVRRAGGAPVDDERRRDADPGHHAHRRAERRVRAHGARRGLHDDRRLRVRLAGTAPARRRPRRGRGRELHGAGDGGAPGGDARPRPARPGRRRGGGEGL</sequence>
<evidence type="ECO:0000256" key="1">
    <source>
        <dbReference type="SAM" id="MobiDB-lite"/>
    </source>
</evidence>
<feature type="region of interest" description="Disordered" evidence="1">
    <location>
        <begin position="59"/>
        <end position="184"/>
    </location>
</feature>
<feature type="compositionally biased region" description="Basic and acidic residues" evidence="1">
    <location>
        <begin position="394"/>
        <end position="405"/>
    </location>
</feature>
<gene>
    <name evidence="2" type="ORF">AVDCRST_MAG11-35</name>
</gene>
<evidence type="ECO:0000313" key="2">
    <source>
        <dbReference type="EMBL" id="CAA9289898.1"/>
    </source>
</evidence>
<protein>
    <submittedName>
        <fullName evidence="2">Magnesium and cobalt efflux protein CorC</fullName>
    </submittedName>
</protein>
<feature type="region of interest" description="Disordered" evidence="1">
    <location>
        <begin position="1"/>
        <end position="34"/>
    </location>
</feature>
<feature type="compositionally biased region" description="Gly residues" evidence="1">
    <location>
        <begin position="233"/>
        <end position="248"/>
    </location>
</feature>
<reference evidence="2" key="1">
    <citation type="submission" date="2020-02" db="EMBL/GenBank/DDBJ databases">
        <authorList>
            <person name="Meier V. D."/>
        </authorList>
    </citation>
    <scope>NUCLEOTIDE SEQUENCE</scope>
    <source>
        <strain evidence="2">AVDCRST_MAG11</strain>
    </source>
</reference>
<feature type="compositionally biased region" description="Basic and acidic residues" evidence="1">
    <location>
        <begin position="140"/>
        <end position="156"/>
    </location>
</feature>
<feature type="compositionally biased region" description="Basic residues" evidence="1">
    <location>
        <begin position="303"/>
        <end position="322"/>
    </location>
</feature>
<feature type="compositionally biased region" description="Basic residues" evidence="1">
    <location>
        <begin position="406"/>
        <end position="422"/>
    </location>
</feature>
<proteinExistence type="predicted"/>
<accession>A0A6J4JXB4</accession>
<feature type="compositionally biased region" description="Basic and acidic residues" evidence="1">
    <location>
        <begin position="73"/>
        <end position="82"/>
    </location>
</feature>
<feature type="compositionally biased region" description="Basic and acidic residues" evidence="1">
    <location>
        <begin position="101"/>
        <end position="123"/>
    </location>
</feature>
<feature type="compositionally biased region" description="Basic residues" evidence="1">
    <location>
        <begin position="24"/>
        <end position="34"/>
    </location>
</feature>
<feature type="compositionally biased region" description="Basic and acidic residues" evidence="1">
    <location>
        <begin position="354"/>
        <end position="384"/>
    </location>
</feature>
<feature type="compositionally biased region" description="Low complexity" evidence="1">
    <location>
        <begin position="172"/>
        <end position="184"/>
    </location>
</feature>
<feature type="region of interest" description="Disordered" evidence="1">
    <location>
        <begin position="210"/>
        <end position="482"/>
    </location>
</feature>
<dbReference type="AlphaFoldDB" id="A0A6J4JXB4"/>
<feature type="compositionally biased region" description="Basic and acidic residues" evidence="1">
    <location>
        <begin position="253"/>
        <end position="283"/>
    </location>
</feature>
<organism evidence="2">
    <name type="scientific">uncultured Gemmatimonadaceae bacterium</name>
    <dbReference type="NCBI Taxonomy" id="246130"/>
    <lineage>
        <taxon>Bacteria</taxon>
        <taxon>Pseudomonadati</taxon>
        <taxon>Gemmatimonadota</taxon>
        <taxon>Gemmatimonadia</taxon>
        <taxon>Gemmatimonadales</taxon>
        <taxon>Gemmatimonadaceae</taxon>
        <taxon>environmental samples</taxon>
    </lineage>
</organism>
<feature type="non-terminal residue" evidence="2">
    <location>
        <position position="1"/>
    </location>
</feature>